<dbReference type="OrthoDB" id="7204892at2"/>
<comment type="caution">
    <text evidence="2">The sequence shown here is derived from an EMBL/GenBank/DDBJ whole genome shotgun (WGS) entry which is preliminary data.</text>
</comment>
<name>A0A845AK71_9SPHN</name>
<reference evidence="2 3" key="1">
    <citation type="submission" date="2019-12" db="EMBL/GenBank/DDBJ databases">
        <title>Genomic-based taxomic classification of the family Erythrobacteraceae.</title>
        <authorList>
            <person name="Xu L."/>
        </authorList>
    </citation>
    <scope>NUCLEOTIDE SEQUENCE [LARGE SCALE GENOMIC DNA]</scope>
    <source>
        <strain evidence="2 3">KEMB 9005-328</strain>
    </source>
</reference>
<keyword evidence="3" id="KW-1185">Reference proteome</keyword>
<feature type="signal peptide" evidence="1">
    <location>
        <begin position="1"/>
        <end position="24"/>
    </location>
</feature>
<protein>
    <recommendedName>
        <fullName evidence="4">DUF2946 domain-containing protein</fullName>
    </recommendedName>
</protein>
<accession>A0A845AK71</accession>
<evidence type="ECO:0000256" key="1">
    <source>
        <dbReference type="SAM" id="SignalP"/>
    </source>
</evidence>
<evidence type="ECO:0000313" key="3">
    <source>
        <dbReference type="Proteomes" id="UP000439780"/>
    </source>
</evidence>
<gene>
    <name evidence="2" type="ORF">GRI58_13625</name>
</gene>
<dbReference type="EMBL" id="WTYA01000012">
    <property type="protein sequence ID" value="MXP29849.1"/>
    <property type="molecule type" value="Genomic_DNA"/>
</dbReference>
<evidence type="ECO:0008006" key="4">
    <source>
        <dbReference type="Google" id="ProtNLM"/>
    </source>
</evidence>
<proteinExistence type="predicted"/>
<organism evidence="2 3">
    <name type="scientific">Qipengyuania algicida</name>
    <dbReference type="NCBI Taxonomy" id="1836209"/>
    <lineage>
        <taxon>Bacteria</taxon>
        <taxon>Pseudomonadati</taxon>
        <taxon>Pseudomonadota</taxon>
        <taxon>Alphaproteobacteria</taxon>
        <taxon>Sphingomonadales</taxon>
        <taxon>Erythrobacteraceae</taxon>
        <taxon>Qipengyuania</taxon>
    </lineage>
</organism>
<dbReference type="Proteomes" id="UP000439780">
    <property type="component" value="Unassembled WGS sequence"/>
</dbReference>
<keyword evidence="1" id="KW-0732">Signal</keyword>
<feature type="chain" id="PRO_5032466289" description="DUF2946 domain-containing protein" evidence="1">
    <location>
        <begin position="25"/>
        <end position="125"/>
    </location>
</feature>
<sequence>MKFLRALALVCFGFGLFVQVAANAAAVPQVEMATMGDCTHAEQAMSGHRMKGMADSSDHKGSCLDMTIECLIAMNCLPPLALPDTGAAQPTPLPAARIYGLANAVRLESEPARPESPPPQTCLTV</sequence>
<dbReference type="AlphaFoldDB" id="A0A845AK71"/>
<evidence type="ECO:0000313" key="2">
    <source>
        <dbReference type="EMBL" id="MXP29849.1"/>
    </source>
</evidence>